<evidence type="ECO:0000313" key="1">
    <source>
        <dbReference type="EMBL" id="KAG2112038.1"/>
    </source>
</evidence>
<dbReference type="OrthoDB" id="2681472at2759"/>
<dbReference type="EMBL" id="JABBWM010000016">
    <property type="protein sequence ID" value="KAG2112038.1"/>
    <property type="molecule type" value="Genomic_DNA"/>
</dbReference>
<dbReference type="GeneID" id="64703519"/>
<keyword evidence="2" id="KW-1185">Reference proteome</keyword>
<reference evidence="1" key="1">
    <citation type="journal article" date="2020" name="New Phytol.">
        <title>Comparative genomics reveals dynamic genome evolution in host specialist ectomycorrhizal fungi.</title>
        <authorList>
            <person name="Lofgren L.A."/>
            <person name="Nguyen N.H."/>
            <person name="Vilgalys R."/>
            <person name="Ruytinx J."/>
            <person name="Liao H.L."/>
            <person name="Branco S."/>
            <person name="Kuo A."/>
            <person name="LaButti K."/>
            <person name="Lipzen A."/>
            <person name="Andreopoulos W."/>
            <person name="Pangilinan J."/>
            <person name="Riley R."/>
            <person name="Hundley H."/>
            <person name="Na H."/>
            <person name="Barry K."/>
            <person name="Grigoriev I.V."/>
            <person name="Stajich J.E."/>
            <person name="Kennedy P.G."/>
        </authorList>
    </citation>
    <scope>NUCLEOTIDE SEQUENCE</scope>
    <source>
        <strain evidence="1">FC423</strain>
    </source>
</reference>
<name>A0A9P7FC39_9AGAM</name>
<gene>
    <name evidence="1" type="ORF">F5147DRAFT_771601</name>
</gene>
<dbReference type="RefSeq" id="XP_041295095.1">
    <property type="nucleotide sequence ID" value="XM_041441260.1"/>
</dbReference>
<sequence length="264" mass="29009">MTMLAKHDKSLYKITEKKRYTFKYLPGASRSNNEILLIQVIDYSHTEAMDVTNKNDYVEMAKNIEKLPVHTHKGNDYDNSVIYVHLSGMEIPCTPVMVKDWARAMYDGEAMTSMPPNIQSFNPAKQEPVLHLMYHAALTTPMVPPVPSTVSASDISSLDSMLLLRTIQDLAHNQDHAAISSTPLPTVNTSVLACSPVILTPSKLTCFLKYAEQELGVTHVTVYESSLGSIGAGPDILAEIADHELTHIGLTLGDIICLKKGSVT</sequence>
<organism evidence="1 2">
    <name type="scientific">Suillus discolor</name>
    <dbReference type="NCBI Taxonomy" id="1912936"/>
    <lineage>
        <taxon>Eukaryota</taxon>
        <taxon>Fungi</taxon>
        <taxon>Dikarya</taxon>
        <taxon>Basidiomycota</taxon>
        <taxon>Agaricomycotina</taxon>
        <taxon>Agaricomycetes</taxon>
        <taxon>Agaricomycetidae</taxon>
        <taxon>Boletales</taxon>
        <taxon>Suillineae</taxon>
        <taxon>Suillaceae</taxon>
        <taxon>Suillus</taxon>
    </lineage>
</organism>
<proteinExistence type="predicted"/>
<evidence type="ECO:0000313" key="2">
    <source>
        <dbReference type="Proteomes" id="UP000823399"/>
    </source>
</evidence>
<comment type="caution">
    <text evidence="1">The sequence shown here is derived from an EMBL/GenBank/DDBJ whole genome shotgun (WGS) entry which is preliminary data.</text>
</comment>
<dbReference type="Proteomes" id="UP000823399">
    <property type="component" value="Unassembled WGS sequence"/>
</dbReference>
<protein>
    <submittedName>
        <fullName evidence="1">Uncharacterized protein</fullName>
    </submittedName>
</protein>
<dbReference type="AlphaFoldDB" id="A0A9P7FC39"/>
<accession>A0A9P7FC39</accession>